<feature type="region of interest" description="Disordered" evidence="2">
    <location>
        <begin position="401"/>
        <end position="423"/>
    </location>
</feature>
<keyword evidence="4" id="KW-1185">Reference proteome</keyword>
<dbReference type="GO" id="GO:0016279">
    <property type="term" value="F:protein-lysine N-methyltransferase activity"/>
    <property type="evidence" value="ECO:0007669"/>
    <property type="project" value="TreeGrafter"/>
</dbReference>
<protein>
    <recommendedName>
        <fullName evidence="5">SET domain-containing protein</fullName>
    </recommendedName>
</protein>
<dbReference type="InterPro" id="IPR050600">
    <property type="entry name" value="SETD3_SETD6_MTase"/>
</dbReference>
<dbReference type="PANTHER" id="PTHR13271">
    <property type="entry name" value="UNCHARACTERIZED PUTATIVE METHYLTRANSFERASE"/>
    <property type="match status" value="1"/>
</dbReference>
<dbReference type="InterPro" id="IPR046341">
    <property type="entry name" value="SET_dom_sf"/>
</dbReference>
<sequence length="423" mass="47808">MLDPAKLCEELRERAHHREEEVREAFAVTAKEAAQAELRRCKEELEAARIELTRQRSEDLPKPAVEAKADCLRRSLMASGGLRKALDATDAEGRVSRCLELARANKLPLADTAASHMAEMCPDAGVEELWRDFLSWAEAGGAQGLDQVMLGSMGYLYDTRIAFVAKDDGPVRGLVAKREVTSPIILPRCLLLTASSESELGIKLALEKKRMLSGLGSFWSPWIRILPDKAELQQYHIAYASEELLNAFHELPVVARTRAWHQSLAEDWRKEAENWQQQAEQIGPTALTFDDFFWACTVVKTRVYLPPPTYCFMPLADMMNTEPEPNMDVYDSLEVDAPGRTEYYGILLRDGCRVSAGQELTQAYRPVDNSERLFRGGFLLKDNPVAVPRLAIKVPASEVSPGRLSRRTQKWRHEPENRRCRRL</sequence>
<evidence type="ECO:0000313" key="3">
    <source>
        <dbReference type="EMBL" id="CAE7666273.1"/>
    </source>
</evidence>
<comment type="caution">
    <text evidence="3">The sequence shown here is derived from an EMBL/GenBank/DDBJ whole genome shotgun (WGS) entry which is preliminary data.</text>
</comment>
<dbReference type="Proteomes" id="UP000601435">
    <property type="component" value="Unassembled WGS sequence"/>
</dbReference>
<evidence type="ECO:0000256" key="1">
    <source>
        <dbReference type="SAM" id="Coils"/>
    </source>
</evidence>
<dbReference type="AlphaFoldDB" id="A0A812WD95"/>
<proteinExistence type="predicted"/>
<dbReference type="CDD" id="cd10527">
    <property type="entry name" value="SET_LSMT"/>
    <property type="match status" value="1"/>
</dbReference>
<organism evidence="3 4">
    <name type="scientific">Symbiodinium necroappetens</name>
    <dbReference type="NCBI Taxonomy" id="1628268"/>
    <lineage>
        <taxon>Eukaryota</taxon>
        <taxon>Sar</taxon>
        <taxon>Alveolata</taxon>
        <taxon>Dinophyceae</taxon>
        <taxon>Suessiales</taxon>
        <taxon>Symbiodiniaceae</taxon>
        <taxon>Symbiodinium</taxon>
    </lineage>
</organism>
<feature type="compositionally biased region" description="Basic and acidic residues" evidence="2">
    <location>
        <begin position="411"/>
        <end position="423"/>
    </location>
</feature>
<dbReference type="Gene3D" id="3.90.1410.10">
    <property type="entry name" value="set domain protein methyltransferase, domain 1"/>
    <property type="match status" value="1"/>
</dbReference>
<gene>
    <name evidence="3" type="ORF">SNEC2469_LOCUS19026</name>
</gene>
<name>A0A812WD95_9DINO</name>
<evidence type="ECO:0000313" key="4">
    <source>
        <dbReference type="Proteomes" id="UP000601435"/>
    </source>
</evidence>
<dbReference type="EMBL" id="CAJNJA010032347">
    <property type="protein sequence ID" value="CAE7666273.1"/>
    <property type="molecule type" value="Genomic_DNA"/>
</dbReference>
<feature type="coiled-coil region" evidence="1">
    <location>
        <begin position="31"/>
        <end position="58"/>
    </location>
</feature>
<evidence type="ECO:0000256" key="2">
    <source>
        <dbReference type="SAM" id="MobiDB-lite"/>
    </source>
</evidence>
<keyword evidence="1" id="KW-0175">Coiled coil</keyword>
<reference evidence="3" key="1">
    <citation type="submission" date="2021-02" db="EMBL/GenBank/DDBJ databases">
        <authorList>
            <person name="Dougan E. K."/>
            <person name="Rhodes N."/>
            <person name="Thang M."/>
            <person name="Chan C."/>
        </authorList>
    </citation>
    <scope>NUCLEOTIDE SEQUENCE</scope>
</reference>
<dbReference type="SUPFAM" id="SSF82199">
    <property type="entry name" value="SET domain"/>
    <property type="match status" value="1"/>
</dbReference>
<dbReference type="OrthoDB" id="441812at2759"/>
<accession>A0A812WD95</accession>
<evidence type="ECO:0008006" key="5">
    <source>
        <dbReference type="Google" id="ProtNLM"/>
    </source>
</evidence>